<evidence type="ECO:0000313" key="3">
    <source>
        <dbReference type="Proteomes" id="UP001595075"/>
    </source>
</evidence>
<gene>
    <name evidence="2" type="ORF">VTL71DRAFT_1640</name>
</gene>
<evidence type="ECO:0000313" key="2">
    <source>
        <dbReference type="EMBL" id="KAL2067216.1"/>
    </source>
</evidence>
<sequence length="329" mass="36356">MMRLRIKKPDGYAKLSSPPREAGPSSSSYSPPPTMESTTFASTTLASTTLMSTSPSTSFSTSNSHPSSPSRTNKPLPSTPTTDHRILSPPSLRTLSRCVADLCLSASLAAKVLLFIPHSRSIFTFSRKKNKNLVALKKKLLDVLAEFAKEDGEGGMDVREFDKMFSAGSEGVWSKEFMMEVARCEGRKECIEYACCALIMKNEARLREHIVKPLSHALNNKNVPLYNDLISETREILEATNSAISYWTYKLREEVKIANERLAAVPVGGENWDEDYKVFAIVKKEACEKFAKTLGVYYGRLEQGIQQTNTPDPGGYHEGSLPTAVPSSK</sequence>
<evidence type="ECO:0000256" key="1">
    <source>
        <dbReference type="SAM" id="MobiDB-lite"/>
    </source>
</evidence>
<reference evidence="2 3" key="1">
    <citation type="journal article" date="2024" name="Commun. Biol.">
        <title>Comparative genomic analysis of thermophilic fungi reveals convergent evolutionary adaptations and gene losses.</title>
        <authorList>
            <person name="Steindorff A.S."/>
            <person name="Aguilar-Pontes M.V."/>
            <person name="Robinson A.J."/>
            <person name="Andreopoulos B."/>
            <person name="LaButti K."/>
            <person name="Kuo A."/>
            <person name="Mondo S."/>
            <person name="Riley R."/>
            <person name="Otillar R."/>
            <person name="Haridas S."/>
            <person name="Lipzen A."/>
            <person name="Grimwood J."/>
            <person name="Schmutz J."/>
            <person name="Clum A."/>
            <person name="Reid I.D."/>
            <person name="Moisan M.C."/>
            <person name="Butler G."/>
            <person name="Nguyen T.T.M."/>
            <person name="Dewar K."/>
            <person name="Conant G."/>
            <person name="Drula E."/>
            <person name="Henrissat B."/>
            <person name="Hansel C."/>
            <person name="Singer S."/>
            <person name="Hutchinson M.I."/>
            <person name="de Vries R.P."/>
            <person name="Natvig D.O."/>
            <person name="Powell A.J."/>
            <person name="Tsang A."/>
            <person name="Grigoriev I.V."/>
        </authorList>
    </citation>
    <scope>NUCLEOTIDE SEQUENCE [LARGE SCALE GENOMIC DNA]</scope>
    <source>
        <strain evidence="2 3">CBS 494.80</strain>
    </source>
</reference>
<dbReference type="Proteomes" id="UP001595075">
    <property type="component" value="Unassembled WGS sequence"/>
</dbReference>
<proteinExistence type="predicted"/>
<protein>
    <submittedName>
        <fullName evidence="2">Uncharacterized protein</fullName>
    </submittedName>
</protein>
<feature type="region of interest" description="Disordered" evidence="1">
    <location>
        <begin position="308"/>
        <end position="329"/>
    </location>
</feature>
<organism evidence="2 3">
    <name type="scientific">Oculimacula yallundae</name>
    <dbReference type="NCBI Taxonomy" id="86028"/>
    <lineage>
        <taxon>Eukaryota</taxon>
        <taxon>Fungi</taxon>
        <taxon>Dikarya</taxon>
        <taxon>Ascomycota</taxon>
        <taxon>Pezizomycotina</taxon>
        <taxon>Leotiomycetes</taxon>
        <taxon>Helotiales</taxon>
        <taxon>Ploettnerulaceae</taxon>
        <taxon>Oculimacula</taxon>
    </lineage>
</organism>
<feature type="region of interest" description="Disordered" evidence="1">
    <location>
        <begin position="1"/>
        <end position="88"/>
    </location>
</feature>
<comment type="caution">
    <text evidence="2">The sequence shown here is derived from an EMBL/GenBank/DDBJ whole genome shotgun (WGS) entry which is preliminary data.</text>
</comment>
<accession>A0ABR4CD71</accession>
<name>A0ABR4CD71_9HELO</name>
<dbReference type="EMBL" id="JAZHXI010000010">
    <property type="protein sequence ID" value="KAL2067216.1"/>
    <property type="molecule type" value="Genomic_DNA"/>
</dbReference>
<keyword evidence="3" id="KW-1185">Reference proteome</keyword>
<feature type="compositionally biased region" description="Low complexity" evidence="1">
    <location>
        <begin position="37"/>
        <end position="73"/>
    </location>
</feature>